<evidence type="ECO:0000256" key="6">
    <source>
        <dbReference type="ARBA" id="ARBA00093790"/>
    </source>
</evidence>
<name>A0ABT8MCW9_9EURY</name>
<organism evidence="7 8">
    <name type="scientific">Methanoculleus frigidifontis</name>
    <dbReference type="NCBI Taxonomy" id="2584085"/>
    <lineage>
        <taxon>Archaea</taxon>
        <taxon>Methanobacteriati</taxon>
        <taxon>Methanobacteriota</taxon>
        <taxon>Stenosarchaea group</taxon>
        <taxon>Methanomicrobia</taxon>
        <taxon>Methanomicrobiales</taxon>
        <taxon>Methanomicrobiaceae</taxon>
        <taxon>Methanoculleus</taxon>
    </lineage>
</organism>
<evidence type="ECO:0000256" key="1">
    <source>
        <dbReference type="ARBA" id="ARBA00022722"/>
    </source>
</evidence>
<evidence type="ECO:0000256" key="2">
    <source>
        <dbReference type="ARBA" id="ARBA00022747"/>
    </source>
</evidence>
<evidence type="ECO:0000313" key="7">
    <source>
        <dbReference type="EMBL" id="MDN7025792.1"/>
    </source>
</evidence>
<protein>
    <recommendedName>
        <fullName evidence="6">type II site-specific deoxyribonuclease</fullName>
        <ecNumber evidence="6">3.1.21.4</ecNumber>
    </recommendedName>
</protein>
<keyword evidence="1" id="KW-0540">Nuclease</keyword>
<keyword evidence="8" id="KW-1185">Reference proteome</keyword>
<comment type="caution">
    <text evidence="7">The sequence shown here is derived from an EMBL/GenBank/DDBJ whole genome shotgun (WGS) entry which is preliminary data.</text>
</comment>
<dbReference type="RefSeq" id="WP_301664985.1">
    <property type="nucleotide sequence ID" value="NZ_VCYH01000010.1"/>
</dbReference>
<evidence type="ECO:0000256" key="5">
    <source>
        <dbReference type="ARBA" id="ARBA00093760"/>
    </source>
</evidence>
<proteinExistence type="predicted"/>
<dbReference type="GO" id="GO:0004519">
    <property type="term" value="F:endonuclease activity"/>
    <property type="evidence" value="ECO:0007669"/>
    <property type="project" value="UniProtKB-KW"/>
</dbReference>
<keyword evidence="3 7" id="KW-0255">Endonuclease</keyword>
<dbReference type="EC" id="3.1.21.4" evidence="6"/>
<sequence length="143" mass="16509">MIDAVLSARRDDDLVPLKATADLYIRTKDGRRYYFEMKSPMPNKGQCLEVTQRLLWFHLLAGESRPAVQAYFAMAYNPYGPKRSDYTWNFALNYTPFGEAVLIADEFWNIVGGKHAMEDLLSVYQEVGREKTKYMLDSLAFGF</sequence>
<evidence type="ECO:0000256" key="3">
    <source>
        <dbReference type="ARBA" id="ARBA00022759"/>
    </source>
</evidence>
<evidence type="ECO:0000256" key="4">
    <source>
        <dbReference type="ARBA" id="ARBA00022801"/>
    </source>
</evidence>
<comment type="catalytic activity">
    <reaction evidence="5">
        <text>Endonucleolytic cleavage of DNA to give specific double-stranded fragments with terminal 5'-phosphates.</text>
        <dbReference type="EC" id="3.1.21.4"/>
    </reaction>
</comment>
<keyword evidence="2" id="KW-0680">Restriction system</keyword>
<accession>A0ABT8MCW9</accession>
<reference evidence="7" key="1">
    <citation type="submission" date="2019-05" db="EMBL/GenBank/DDBJ databases">
        <title>Methanoculleus sp. FWC-SCC1, a methanogenic archaeon isolated from deep marine cold seep.</title>
        <authorList>
            <person name="Chen Y.-W."/>
            <person name="Chen S.-C."/>
            <person name="Teng N.-H."/>
            <person name="Lai M.-C."/>
        </authorList>
    </citation>
    <scope>NUCLEOTIDE SEQUENCE</scope>
    <source>
        <strain evidence="7">FWC-SCC1</strain>
    </source>
</reference>
<keyword evidence="4" id="KW-0378">Hydrolase</keyword>
<dbReference type="InterPro" id="IPR019045">
    <property type="entry name" value="Restrct_endonuc_II_HinfI"/>
</dbReference>
<dbReference type="Pfam" id="PF09520">
    <property type="entry name" value="RE_TdeIII"/>
    <property type="match status" value="1"/>
</dbReference>
<evidence type="ECO:0000313" key="8">
    <source>
        <dbReference type="Proteomes" id="UP001168338"/>
    </source>
</evidence>
<gene>
    <name evidence="7" type="ORF">FGU65_13035</name>
</gene>
<dbReference type="EMBL" id="VCYH01000010">
    <property type="protein sequence ID" value="MDN7025792.1"/>
    <property type="molecule type" value="Genomic_DNA"/>
</dbReference>
<dbReference type="Proteomes" id="UP001168338">
    <property type="component" value="Unassembled WGS sequence"/>
</dbReference>